<sequence length="167" mass="18377">MGRYPLLTVPSDTELKVTVGFLKGATGSDGVTFKVQFEEGQTRQTILSQRATYDGKLDSVTQGLNSIADKSGHFILYVDAGQSSGQDWAVWVEAQIVTAPPELPDLVTTEVREEDGEIRYRIENQGEGSVVNPLGPTTRFCNALFIDGELVARDYVNIHEMLPGQWI</sequence>
<protein>
    <submittedName>
        <fullName evidence="1">Uncharacterized protein</fullName>
    </submittedName>
</protein>
<organism evidence="1">
    <name type="scientific">marine sediment metagenome</name>
    <dbReference type="NCBI Taxonomy" id="412755"/>
    <lineage>
        <taxon>unclassified sequences</taxon>
        <taxon>metagenomes</taxon>
        <taxon>ecological metagenomes</taxon>
    </lineage>
</organism>
<gene>
    <name evidence="1" type="ORF">S12H4_18165</name>
</gene>
<dbReference type="EMBL" id="BARW01008949">
    <property type="protein sequence ID" value="GAI74428.1"/>
    <property type="molecule type" value="Genomic_DNA"/>
</dbReference>
<feature type="non-terminal residue" evidence="1">
    <location>
        <position position="167"/>
    </location>
</feature>
<comment type="caution">
    <text evidence="1">The sequence shown here is derived from an EMBL/GenBank/DDBJ whole genome shotgun (WGS) entry which is preliminary data.</text>
</comment>
<proteinExistence type="predicted"/>
<name>X1R1K7_9ZZZZ</name>
<evidence type="ECO:0000313" key="1">
    <source>
        <dbReference type="EMBL" id="GAI74428.1"/>
    </source>
</evidence>
<reference evidence="1" key="1">
    <citation type="journal article" date="2014" name="Front. Microbiol.">
        <title>High frequency of phylogenetically diverse reductive dehalogenase-homologous genes in deep subseafloor sedimentary metagenomes.</title>
        <authorList>
            <person name="Kawai M."/>
            <person name="Futagami T."/>
            <person name="Toyoda A."/>
            <person name="Takaki Y."/>
            <person name="Nishi S."/>
            <person name="Hori S."/>
            <person name="Arai W."/>
            <person name="Tsubouchi T."/>
            <person name="Morono Y."/>
            <person name="Uchiyama I."/>
            <person name="Ito T."/>
            <person name="Fujiyama A."/>
            <person name="Inagaki F."/>
            <person name="Takami H."/>
        </authorList>
    </citation>
    <scope>NUCLEOTIDE SEQUENCE</scope>
    <source>
        <strain evidence="1">Expedition CK06-06</strain>
    </source>
</reference>
<dbReference type="AlphaFoldDB" id="X1R1K7"/>
<accession>X1R1K7</accession>